<name>A0ACB8CFF0_DERSI</name>
<accession>A0ACB8CFF0</accession>
<evidence type="ECO:0000313" key="2">
    <source>
        <dbReference type="Proteomes" id="UP000821865"/>
    </source>
</evidence>
<sequence>MCNKERKKERERKKARRKERKFQAGTYASIVYDCAKTQPQKLVYVALSRCTNIQNLYLTNASADHRFHHKNDNIDKNIADEFKRLDNHRLDTVTQRYLRAFQEDVDPERRF</sequence>
<protein>
    <submittedName>
        <fullName evidence="1">Uncharacterized protein</fullName>
    </submittedName>
</protein>
<gene>
    <name evidence="1" type="ORF">HPB49_014409</name>
</gene>
<dbReference type="Proteomes" id="UP000821865">
    <property type="component" value="Chromosome 7"/>
</dbReference>
<comment type="caution">
    <text evidence="1">The sequence shown here is derived from an EMBL/GenBank/DDBJ whole genome shotgun (WGS) entry which is preliminary data.</text>
</comment>
<evidence type="ECO:0000313" key="1">
    <source>
        <dbReference type="EMBL" id="KAH7941490.1"/>
    </source>
</evidence>
<keyword evidence="2" id="KW-1185">Reference proteome</keyword>
<organism evidence="1 2">
    <name type="scientific">Dermacentor silvarum</name>
    <name type="common">Tick</name>
    <dbReference type="NCBI Taxonomy" id="543639"/>
    <lineage>
        <taxon>Eukaryota</taxon>
        <taxon>Metazoa</taxon>
        <taxon>Ecdysozoa</taxon>
        <taxon>Arthropoda</taxon>
        <taxon>Chelicerata</taxon>
        <taxon>Arachnida</taxon>
        <taxon>Acari</taxon>
        <taxon>Parasitiformes</taxon>
        <taxon>Ixodida</taxon>
        <taxon>Ixodoidea</taxon>
        <taxon>Ixodidae</taxon>
        <taxon>Rhipicephalinae</taxon>
        <taxon>Dermacentor</taxon>
    </lineage>
</organism>
<proteinExistence type="predicted"/>
<reference evidence="1" key="1">
    <citation type="submission" date="2020-05" db="EMBL/GenBank/DDBJ databases">
        <title>Large-scale comparative analyses of tick genomes elucidate their genetic diversity and vector capacities.</title>
        <authorList>
            <person name="Jia N."/>
            <person name="Wang J."/>
            <person name="Shi W."/>
            <person name="Du L."/>
            <person name="Sun Y."/>
            <person name="Zhan W."/>
            <person name="Jiang J."/>
            <person name="Wang Q."/>
            <person name="Zhang B."/>
            <person name="Ji P."/>
            <person name="Sakyi L.B."/>
            <person name="Cui X."/>
            <person name="Yuan T."/>
            <person name="Jiang B."/>
            <person name="Yang W."/>
            <person name="Lam T.T.-Y."/>
            <person name="Chang Q."/>
            <person name="Ding S."/>
            <person name="Wang X."/>
            <person name="Zhu J."/>
            <person name="Ruan X."/>
            <person name="Zhao L."/>
            <person name="Wei J."/>
            <person name="Que T."/>
            <person name="Du C."/>
            <person name="Cheng J."/>
            <person name="Dai P."/>
            <person name="Han X."/>
            <person name="Huang E."/>
            <person name="Gao Y."/>
            <person name="Liu J."/>
            <person name="Shao H."/>
            <person name="Ye R."/>
            <person name="Li L."/>
            <person name="Wei W."/>
            <person name="Wang X."/>
            <person name="Wang C."/>
            <person name="Yang T."/>
            <person name="Huo Q."/>
            <person name="Li W."/>
            <person name="Guo W."/>
            <person name="Chen H."/>
            <person name="Zhou L."/>
            <person name="Ni X."/>
            <person name="Tian J."/>
            <person name="Zhou Y."/>
            <person name="Sheng Y."/>
            <person name="Liu T."/>
            <person name="Pan Y."/>
            <person name="Xia L."/>
            <person name="Li J."/>
            <person name="Zhao F."/>
            <person name="Cao W."/>
        </authorList>
    </citation>
    <scope>NUCLEOTIDE SEQUENCE</scope>
    <source>
        <strain evidence="1">Dsil-2018</strain>
    </source>
</reference>
<dbReference type="EMBL" id="CM023476">
    <property type="protein sequence ID" value="KAH7941490.1"/>
    <property type="molecule type" value="Genomic_DNA"/>
</dbReference>